<feature type="transmembrane region" description="Helical" evidence="1">
    <location>
        <begin position="80"/>
        <end position="98"/>
    </location>
</feature>
<keyword evidence="1" id="KW-1133">Transmembrane helix</keyword>
<feature type="transmembrane region" description="Helical" evidence="1">
    <location>
        <begin position="158"/>
        <end position="176"/>
    </location>
</feature>
<reference evidence="2" key="1">
    <citation type="journal article" date="2017" name="mSystems">
        <title>Increased biosynthetic gene dosage in a genome-reduced defensive bacterial symbiont.</title>
        <authorList>
            <person name="Lopera J."/>
            <person name="Miller I.J."/>
            <person name="McPhail K.L."/>
            <person name="Kwan J.C."/>
        </authorList>
    </citation>
    <scope>NUCLEOTIDE SEQUENCE</scope>
    <source>
        <strain evidence="2">TIC-2013-079</strain>
    </source>
</reference>
<evidence type="ECO:0000313" key="2">
    <source>
        <dbReference type="EMBL" id="ATN28871.1"/>
    </source>
</evidence>
<sequence length="294" mass="36107">MFILMSFFLYIFNLIIIFFCNSFFLSWLYMEIIGILLICFMFYTSLNNYNKMNGLMLFFFLQIISGMGIFIGMYFCNFYILMLFILLKLGSFPVHTWVIRIYSMFNIDELFILSGMSKIQLFFFILLINNNFYMFFFASFFSIFISSIYSLKFSNLMCLMGSFGIMSTGWLIVFFISKNYVILNLYLFLIIFLLYYFFKNNLYSLMYMLFFLIFMSGFPPSIFFFIKFYIFCKIFYFGFFLIFFLIFFNCIWYFVFYRLMNIFFFNFFFFFCNKNIIYINLFIFFFMGSFLMSF</sequence>
<keyword evidence="1" id="KW-0472">Membrane</keyword>
<name>A0A2D1BXR2_9ASCI</name>
<gene>
    <name evidence="2" type="primary">ND2</name>
</gene>
<protein>
    <submittedName>
        <fullName evidence="2">NADH dehydrogenase subunit 2</fullName>
    </submittedName>
</protein>
<keyword evidence="1" id="KW-0812">Transmembrane</keyword>
<accession>A0A2D1BXR2</accession>
<evidence type="ECO:0000256" key="1">
    <source>
        <dbReference type="SAM" id="Phobius"/>
    </source>
</evidence>
<keyword evidence="2" id="KW-0496">Mitochondrion</keyword>
<feature type="transmembrane region" description="Helical" evidence="1">
    <location>
        <begin position="182"/>
        <end position="198"/>
    </location>
</feature>
<proteinExistence type="predicted"/>
<feature type="transmembrane region" description="Helical" evidence="1">
    <location>
        <begin position="7"/>
        <end position="26"/>
    </location>
</feature>
<feature type="transmembrane region" description="Helical" evidence="1">
    <location>
        <begin position="205"/>
        <end position="228"/>
    </location>
</feature>
<feature type="transmembrane region" description="Helical" evidence="1">
    <location>
        <begin position="32"/>
        <end position="49"/>
    </location>
</feature>
<feature type="transmembrane region" description="Helical" evidence="1">
    <location>
        <begin position="234"/>
        <end position="255"/>
    </location>
</feature>
<dbReference type="AlphaFoldDB" id="A0A2D1BXR2"/>
<feature type="transmembrane region" description="Helical" evidence="1">
    <location>
        <begin position="267"/>
        <end position="292"/>
    </location>
</feature>
<feature type="transmembrane region" description="Helical" evidence="1">
    <location>
        <begin position="56"/>
        <end position="74"/>
    </location>
</feature>
<organism evidence="2">
    <name type="scientific">Lissoclinum sp. TIC-2013-079</name>
    <dbReference type="NCBI Taxonomy" id="2010181"/>
    <lineage>
        <taxon>Eukaryota</taxon>
        <taxon>Metazoa</taxon>
        <taxon>Chordata</taxon>
        <taxon>Tunicata</taxon>
        <taxon>Ascidiacea</taxon>
        <taxon>Aplousobranchia</taxon>
        <taxon>Didemnidae</taxon>
        <taxon>Lissoclinum</taxon>
    </lineage>
</organism>
<geneLocation type="mitochondrion" evidence="2"/>
<dbReference type="EMBL" id="MF573328">
    <property type="protein sequence ID" value="ATN28871.1"/>
    <property type="molecule type" value="Genomic_DNA"/>
</dbReference>